<organism evidence="3 4">
    <name type="scientific">Luteimonas terrae</name>
    <dbReference type="NCBI Taxonomy" id="1530191"/>
    <lineage>
        <taxon>Bacteria</taxon>
        <taxon>Pseudomonadati</taxon>
        <taxon>Pseudomonadota</taxon>
        <taxon>Gammaproteobacteria</taxon>
        <taxon>Lysobacterales</taxon>
        <taxon>Lysobacteraceae</taxon>
        <taxon>Luteimonas</taxon>
    </lineage>
</organism>
<feature type="chain" id="PRO_5020510061" evidence="2">
    <location>
        <begin position="23"/>
        <end position="152"/>
    </location>
</feature>
<dbReference type="AlphaFoldDB" id="A0A4R5U746"/>
<name>A0A4R5U746_9GAMM</name>
<gene>
    <name evidence="3" type="ORF">E2F49_13020</name>
</gene>
<feature type="region of interest" description="Disordered" evidence="1">
    <location>
        <begin position="29"/>
        <end position="48"/>
    </location>
</feature>
<comment type="caution">
    <text evidence="3">The sequence shown here is derived from an EMBL/GenBank/DDBJ whole genome shotgun (WGS) entry which is preliminary data.</text>
</comment>
<evidence type="ECO:0000256" key="1">
    <source>
        <dbReference type="SAM" id="MobiDB-lite"/>
    </source>
</evidence>
<keyword evidence="2" id="KW-0732">Signal</keyword>
<evidence type="ECO:0000256" key="2">
    <source>
        <dbReference type="SAM" id="SignalP"/>
    </source>
</evidence>
<keyword evidence="4" id="KW-1185">Reference proteome</keyword>
<evidence type="ECO:0000313" key="4">
    <source>
        <dbReference type="Proteomes" id="UP000295543"/>
    </source>
</evidence>
<dbReference type="PROSITE" id="PS51257">
    <property type="entry name" value="PROKAR_LIPOPROTEIN"/>
    <property type="match status" value="1"/>
</dbReference>
<dbReference type="EMBL" id="SMTG01000005">
    <property type="protein sequence ID" value="TDK30102.1"/>
    <property type="molecule type" value="Genomic_DNA"/>
</dbReference>
<protein>
    <submittedName>
        <fullName evidence="3">Uncharacterized protein</fullName>
    </submittedName>
</protein>
<dbReference type="Gene3D" id="3.55.50.30">
    <property type="match status" value="1"/>
</dbReference>
<feature type="compositionally biased region" description="Low complexity" evidence="1">
    <location>
        <begin position="29"/>
        <end position="46"/>
    </location>
</feature>
<accession>A0A4R5U746</accession>
<dbReference type="OrthoDB" id="10014522at2"/>
<reference evidence="3 4" key="1">
    <citation type="submission" date="2019-03" db="EMBL/GenBank/DDBJ databases">
        <title>Luteimonas zhaokaii sp.nov., isolated from the rectal contents of Plateau pika in Yushu, Qinghai Province, China.</title>
        <authorList>
            <person name="Zhang G."/>
        </authorList>
    </citation>
    <scope>NUCLEOTIDE SEQUENCE [LARGE SCALE GENOMIC DNA]</scope>
    <source>
        <strain evidence="3 4">THG-MD21</strain>
    </source>
</reference>
<dbReference type="RefSeq" id="WP_133394276.1">
    <property type="nucleotide sequence ID" value="NZ_SMTG01000005.1"/>
</dbReference>
<proteinExistence type="predicted"/>
<dbReference type="Proteomes" id="UP000295543">
    <property type="component" value="Unassembled WGS sequence"/>
</dbReference>
<feature type="signal peptide" evidence="2">
    <location>
        <begin position="1"/>
        <end position="22"/>
    </location>
</feature>
<evidence type="ECO:0000313" key="3">
    <source>
        <dbReference type="EMBL" id="TDK30102.1"/>
    </source>
</evidence>
<sequence length="152" mass="15967">MHHARRLHSNALLCLLTVGTLAGCRDDAPQAAAAPGTSTPTAAQAADASPDRRLHAEFVSGTGYASTGDRAELVLHAQDQRIGDVLERLASISGVPLEIARDARIDLDRQVTMNFDRVPLRTVLELIAQESSTPIAADTDAIRVQPGAAPAG</sequence>